<dbReference type="RefSeq" id="WP_034635061.1">
    <property type="nucleotide sequence ID" value="NZ_AXNT01000190.1"/>
</dbReference>
<dbReference type="EMBL" id="AXNT01000190">
    <property type="protein sequence ID" value="KGM00575.1"/>
    <property type="molecule type" value="Genomic_DNA"/>
</dbReference>
<proteinExistence type="predicted"/>
<evidence type="ECO:0000313" key="3">
    <source>
        <dbReference type="Proteomes" id="UP000029833"/>
    </source>
</evidence>
<name>A0A0A0B186_9CELL</name>
<feature type="transmembrane region" description="Helical" evidence="1">
    <location>
        <begin position="33"/>
        <end position="63"/>
    </location>
</feature>
<dbReference type="AlphaFoldDB" id="A0A0A0B186"/>
<reference evidence="2 3" key="1">
    <citation type="submission" date="2013-10" db="EMBL/GenBank/DDBJ databases">
        <authorList>
            <person name="Wang G."/>
            <person name="Zhuang W."/>
        </authorList>
    </citation>
    <scope>NUCLEOTIDE SEQUENCE [LARGE SCALE GENOMIC DNA]</scope>
    <source>
        <strain evidence="2 3">DSM 20118</strain>
    </source>
</reference>
<keyword evidence="3" id="KW-1185">Reference proteome</keyword>
<accession>A0A0A0B186</accession>
<keyword evidence="1" id="KW-0472">Membrane</keyword>
<dbReference type="Proteomes" id="UP000029833">
    <property type="component" value="Unassembled WGS sequence"/>
</dbReference>
<feature type="transmembrane region" description="Helical" evidence="1">
    <location>
        <begin position="83"/>
        <end position="110"/>
    </location>
</feature>
<comment type="caution">
    <text evidence="2">The sequence shown here is derived from an EMBL/GenBank/DDBJ whole genome shotgun (WGS) entry which is preliminary data.</text>
</comment>
<keyword evidence="1" id="KW-0812">Transmembrane</keyword>
<keyword evidence="1" id="KW-1133">Transmembrane helix</keyword>
<feature type="transmembrane region" description="Helical" evidence="1">
    <location>
        <begin position="122"/>
        <end position="140"/>
    </location>
</feature>
<feature type="transmembrane region" description="Helical" evidence="1">
    <location>
        <begin position="187"/>
        <end position="208"/>
    </location>
</feature>
<gene>
    <name evidence="2" type="ORF">Q760_07525</name>
</gene>
<feature type="transmembrane region" description="Helical" evidence="1">
    <location>
        <begin position="160"/>
        <end position="180"/>
    </location>
</feature>
<protein>
    <submittedName>
        <fullName evidence="2">Uncharacterized protein</fullName>
    </submittedName>
</protein>
<organism evidence="2 3">
    <name type="scientific">Cellulomonas cellasea DSM 20118</name>
    <dbReference type="NCBI Taxonomy" id="1408250"/>
    <lineage>
        <taxon>Bacteria</taxon>
        <taxon>Bacillati</taxon>
        <taxon>Actinomycetota</taxon>
        <taxon>Actinomycetes</taxon>
        <taxon>Micrococcales</taxon>
        <taxon>Cellulomonadaceae</taxon>
        <taxon>Cellulomonas</taxon>
    </lineage>
</organism>
<evidence type="ECO:0000313" key="2">
    <source>
        <dbReference type="EMBL" id="KGM00575.1"/>
    </source>
</evidence>
<sequence>MSRLVETLTTGWRRPVTPRAGLAAWRSSRRERVLVEVGATVPGGVLRGAVALLGVLVLLLSGLTDVGPGGSGALRPLLLAGGVAALAVAVARPGGVATGALLVVVGVRLLQDEVAVDLRTCGLVLVVHLLVRTAALAAQARWGTRVEVALVAAELRALAVLQLGAQALTLTAAAVLASGVPGAGASWFRLGAVLAALAAVAVLGLGRWRPAEAGPT</sequence>
<evidence type="ECO:0000256" key="1">
    <source>
        <dbReference type="SAM" id="Phobius"/>
    </source>
</evidence>